<feature type="compositionally biased region" description="Low complexity" evidence="3">
    <location>
        <begin position="155"/>
        <end position="167"/>
    </location>
</feature>
<feature type="compositionally biased region" description="Polar residues" evidence="3">
    <location>
        <begin position="521"/>
        <end position="531"/>
    </location>
</feature>
<gene>
    <name evidence="6" type="ORF">HUG17_1460</name>
</gene>
<dbReference type="PRINTS" id="PR00401">
    <property type="entry name" value="SH2DOMAIN"/>
</dbReference>
<dbReference type="InterPro" id="IPR000980">
    <property type="entry name" value="SH2"/>
</dbReference>
<dbReference type="GO" id="GO:0005886">
    <property type="term" value="C:plasma membrane"/>
    <property type="evidence" value="ECO:0007669"/>
    <property type="project" value="TreeGrafter"/>
</dbReference>
<dbReference type="GO" id="GO:0007169">
    <property type="term" value="P:cell surface receptor protein tyrosine kinase signaling pathway"/>
    <property type="evidence" value="ECO:0007669"/>
    <property type="project" value="TreeGrafter"/>
</dbReference>
<feature type="domain" description="SH2" evidence="5">
    <location>
        <begin position="957"/>
        <end position="1048"/>
    </location>
</feature>
<feature type="region of interest" description="Disordered" evidence="3">
    <location>
        <begin position="144"/>
        <end position="202"/>
    </location>
</feature>
<dbReference type="Pfam" id="PF00640">
    <property type="entry name" value="PID"/>
    <property type="match status" value="1"/>
</dbReference>
<feature type="compositionally biased region" description="Low complexity" evidence="3">
    <location>
        <begin position="225"/>
        <end position="238"/>
    </location>
</feature>
<evidence type="ECO:0000313" key="6">
    <source>
        <dbReference type="EMBL" id="KAH7645922.1"/>
    </source>
</evidence>
<feature type="domain" description="PID" evidence="4">
    <location>
        <begin position="586"/>
        <end position="748"/>
    </location>
</feature>
<name>A0A9D4SL93_DERFA</name>
<evidence type="ECO:0000256" key="2">
    <source>
        <dbReference type="PROSITE-ProRule" id="PRU00191"/>
    </source>
</evidence>
<dbReference type="PANTHER" id="PTHR10337:SF11">
    <property type="entry name" value="DSHC PROTEIN"/>
    <property type="match status" value="1"/>
</dbReference>
<dbReference type="InterPro" id="IPR051235">
    <property type="entry name" value="CEP152/SHC-Transforming"/>
</dbReference>
<dbReference type="GO" id="GO:0035556">
    <property type="term" value="P:intracellular signal transduction"/>
    <property type="evidence" value="ECO:0007669"/>
    <property type="project" value="InterPro"/>
</dbReference>
<comment type="caution">
    <text evidence="6">The sequence shown here is derived from an EMBL/GenBank/DDBJ whole genome shotgun (WGS) entry which is preliminary data.</text>
</comment>
<dbReference type="FunFam" id="3.30.505.10:FF:000005">
    <property type="entry name" value="SHC-transforming protein 1 isoform 3"/>
    <property type="match status" value="1"/>
</dbReference>
<feature type="region of interest" description="Disordered" evidence="3">
    <location>
        <begin position="383"/>
        <end position="447"/>
    </location>
</feature>
<dbReference type="SMART" id="SM00462">
    <property type="entry name" value="PTB"/>
    <property type="match status" value="1"/>
</dbReference>
<evidence type="ECO:0000259" key="4">
    <source>
        <dbReference type="PROSITE" id="PS01179"/>
    </source>
</evidence>
<feature type="compositionally biased region" description="Polar residues" evidence="3">
    <location>
        <begin position="256"/>
        <end position="267"/>
    </location>
</feature>
<sequence length="1054" mass="113477">MLFCLGASVPKEDEYHFLSEEDDEVDDEVVVVDSIGHRLIGHHHHHHHSKACDIDLECDAANAGQLIDLAAVAAAAAAAVSDSKSQEANDNCINAGLLAAAVQQQHQQCSCCKSSSSVNCSSLRHVHQLNYRRKFHKLSCSPHHSTTSKFVDTNSSLPSSSSSTSSLANRQSGGNTSATTITSTSAPSLPTGNTSSGGNSSSAASAFLSKLGPIQLGRKLSQLRNSALNNSSASHSSAVTKGTENLQREALRKSNELGQYNLDNSQRYIRLPPSPHSKKFSTSINVSQRSTSPIGEKCSHKLKCNNNSNINKSGCLPAKQSPASNIIDSLFMCDVLASPIQSIPTQFNNHHSNSPSLASHTASTQLISNRSCISSPSSSSLSSSTISLTPAPTPPPPLPPHNHLLSNSSVSTLVPRSANNNPPPRPKADKPNKHQHQPLSNMSSTSATTNMNRSLLTNNVAVLSSTTSLVSSIPSNVSGNNVHHSHDTTNGIQIESCVPRSCTCSPSSLISSSTTTQPSLNQCATCSPSTGGNPVSASGSSNASNNQQTTSNNLNSHHHHQQHQQFINKPPRGWLHPDHKLTDTDGPGVTYTVRYIGCLGVNTSMKSLDFQTRSLIAKESINRVCESAGLKTVDKKRRIDKRIVGMLADAPNMEHAGVDANLSITISYLTLTLAETGEPLAKHEMPNISFASGGDTDTLDFAAYVAKDTRFERACFVLECEDGRAQEVITTIGQAFELRFNEFLKRNPLSTERLEHGHLGTNNNNNGHNHKTAMANNNDNCQITPAQRIEDREYYNDLPGKIPPDIMAINNGSSDRMNKMIPPLAAPRSKKSAITTTTTPNNPQEEQINLIDLNDDLKPPLTTTSSAYNSNLFSKQIRPTDSQYVNCGASDTTTTSTANKDPFDMQPFNNALAVHVSATSMSQSSNQTGNSSMSLPSTSGLQKLDYVSNCDLDKEEWFHGSISRKDSEALVIRDGDFLVRESQASPGQYVLTGMQGGHRKHLLLVDPEGVVRTKDKTFESVSHLINYHRNNGLPIISSESALVLKNPIITSKKH</sequence>
<dbReference type="Gene3D" id="2.30.29.30">
    <property type="entry name" value="Pleckstrin-homology domain (PH domain)/Phosphotyrosine-binding domain (PTB)"/>
    <property type="match status" value="1"/>
</dbReference>
<dbReference type="CDD" id="cd09925">
    <property type="entry name" value="SH2_SHC"/>
    <property type="match status" value="1"/>
</dbReference>
<dbReference type="InterPro" id="IPR011993">
    <property type="entry name" value="PH-like_dom_sf"/>
</dbReference>
<evidence type="ECO:0000256" key="3">
    <source>
        <dbReference type="SAM" id="MobiDB-lite"/>
    </source>
</evidence>
<dbReference type="Gene3D" id="3.30.505.10">
    <property type="entry name" value="SH2 domain"/>
    <property type="match status" value="1"/>
</dbReference>
<feature type="region of interest" description="Disordered" evidence="3">
    <location>
        <begin position="508"/>
        <end position="583"/>
    </location>
</feature>
<feature type="compositionally biased region" description="Polar residues" evidence="3">
    <location>
        <begin position="144"/>
        <end position="154"/>
    </location>
</feature>
<feature type="compositionally biased region" description="Low complexity" evidence="3">
    <location>
        <begin position="835"/>
        <end position="844"/>
    </location>
</feature>
<dbReference type="InterPro" id="IPR035676">
    <property type="entry name" value="SHC_SH2"/>
</dbReference>
<dbReference type="SUPFAM" id="SSF50729">
    <property type="entry name" value="PH domain-like"/>
    <property type="match status" value="1"/>
</dbReference>
<dbReference type="PROSITE" id="PS01179">
    <property type="entry name" value="PID"/>
    <property type="match status" value="1"/>
</dbReference>
<dbReference type="OrthoDB" id="9938362at2759"/>
<feature type="compositionally biased region" description="Low complexity" evidence="3">
    <location>
        <begin position="176"/>
        <end position="202"/>
    </location>
</feature>
<dbReference type="GO" id="GO:0030971">
    <property type="term" value="F:receptor tyrosine kinase binding"/>
    <property type="evidence" value="ECO:0007669"/>
    <property type="project" value="TreeGrafter"/>
</dbReference>
<dbReference type="SUPFAM" id="SSF55550">
    <property type="entry name" value="SH2 domain"/>
    <property type="match status" value="1"/>
</dbReference>
<dbReference type="InterPro" id="IPR036860">
    <property type="entry name" value="SH2_dom_sf"/>
</dbReference>
<dbReference type="PRINTS" id="PR00629">
    <property type="entry name" value="SHCPIDOMAIN"/>
</dbReference>
<keyword evidence="1 2" id="KW-0727">SH2 domain</keyword>
<feature type="compositionally biased region" description="Pro residues" evidence="3">
    <location>
        <begin position="391"/>
        <end position="400"/>
    </location>
</feature>
<dbReference type="AlphaFoldDB" id="A0A9D4SL93"/>
<dbReference type="InterPro" id="IPR006020">
    <property type="entry name" value="PTB/PI_dom"/>
</dbReference>
<dbReference type="Proteomes" id="UP000828236">
    <property type="component" value="Unassembled WGS sequence"/>
</dbReference>
<dbReference type="CDD" id="cd01209">
    <property type="entry name" value="PTB_Shc"/>
    <property type="match status" value="1"/>
</dbReference>
<dbReference type="InterPro" id="IPR006019">
    <property type="entry name" value="PID_Shc-like"/>
</dbReference>
<feature type="region of interest" description="Disordered" evidence="3">
    <location>
        <begin position="825"/>
        <end position="844"/>
    </location>
</feature>
<feature type="region of interest" description="Disordered" evidence="3">
    <location>
        <begin position="225"/>
        <end position="244"/>
    </location>
</feature>
<dbReference type="EMBL" id="SDOV01000001">
    <property type="protein sequence ID" value="KAH7645922.1"/>
    <property type="molecule type" value="Genomic_DNA"/>
</dbReference>
<dbReference type="SMART" id="SM00252">
    <property type="entry name" value="SH2"/>
    <property type="match status" value="1"/>
</dbReference>
<organism evidence="6">
    <name type="scientific">Dermatophagoides farinae</name>
    <name type="common">American house dust mite</name>
    <dbReference type="NCBI Taxonomy" id="6954"/>
    <lineage>
        <taxon>Eukaryota</taxon>
        <taxon>Metazoa</taxon>
        <taxon>Ecdysozoa</taxon>
        <taxon>Arthropoda</taxon>
        <taxon>Chelicerata</taxon>
        <taxon>Arachnida</taxon>
        <taxon>Acari</taxon>
        <taxon>Acariformes</taxon>
        <taxon>Sarcoptiformes</taxon>
        <taxon>Astigmata</taxon>
        <taxon>Psoroptidia</taxon>
        <taxon>Analgoidea</taxon>
        <taxon>Pyroglyphidae</taxon>
        <taxon>Dermatophagoidinae</taxon>
        <taxon>Dermatophagoides</taxon>
    </lineage>
</organism>
<feature type="compositionally biased region" description="Low complexity" evidence="3">
    <location>
        <begin position="508"/>
        <end position="520"/>
    </location>
</feature>
<feature type="compositionally biased region" description="Low complexity" evidence="3">
    <location>
        <begin position="401"/>
        <end position="420"/>
    </location>
</feature>
<protein>
    <submittedName>
        <fullName evidence="6">Shc-transforming protein 1-like</fullName>
    </submittedName>
</protein>
<dbReference type="FunFam" id="2.30.29.30:FF:000377">
    <property type="entry name" value="Shc transforming protein"/>
    <property type="match status" value="1"/>
</dbReference>
<dbReference type="PROSITE" id="PS50001">
    <property type="entry name" value="SH2"/>
    <property type="match status" value="1"/>
</dbReference>
<reference evidence="6" key="1">
    <citation type="submission" date="2020-06" db="EMBL/GenBank/DDBJ databases">
        <authorList>
            <person name="Ji K."/>
            <person name="Li J."/>
        </authorList>
    </citation>
    <scope>NUCLEOTIDE SEQUENCE</scope>
    <source>
        <strain evidence="6">JKM2019</strain>
        <tissue evidence="6">Whole body</tissue>
    </source>
</reference>
<evidence type="ECO:0000259" key="5">
    <source>
        <dbReference type="PROSITE" id="PS50001"/>
    </source>
</evidence>
<reference evidence="6" key="2">
    <citation type="journal article" date="2021" name="World Allergy Organ. J.">
        <title>Chromosome-level assembly of Dermatophagoides farinae genome and transcriptome reveals two novel allergens Der f 37 and Der f 39.</title>
        <authorList>
            <person name="Chen J."/>
            <person name="Cai Z."/>
            <person name="Fan D."/>
            <person name="Hu J."/>
            <person name="Hou Y."/>
            <person name="He Y."/>
            <person name="Zhang Z."/>
            <person name="Zhao Z."/>
            <person name="Gao P."/>
            <person name="Hu W."/>
            <person name="Sun J."/>
            <person name="Li J."/>
            <person name="Ji K."/>
        </authorList>
    </citation>
    <scope>NUCLEOTIDE SEQUENCE</scope>
    <source>
        <strain evidence="6">JKM2019</strain>
    </source>
</reference>
<dbReference type="PANTHER" id="PTHR10337">
    <property type="entry name" value="SHC TRANSFORMING PROTEIN"/>
    <property type="match status" value="1"/>
</dbReference>
<evidence type="ECO:0000256" key="1">
    <source>
        <dbReference type="ARBA" id="ARBA00022999"/>
    </source>
</evidence>
<dbReference type="Pfam" id="PF00017">
    <property type="entry name" value="SH2"/>
    <property type="match status" value="1"/>
</dbReference>
<feature type="compositionally biased region" description="Low complexity" evidence="3">
    <location>
        <begin position="532"/>
        <end position="555"/>
    </location>
</feature>
<feature type="region of interest" description="Disordered" evidence="3">
    <location>
        <begin position="255"/>
        <end position="286"/>
    </location>
</feature>
<proteinExistence type="predicted"/>
<accession>A0A9D4SL93</accession>